<reference evidence="3" key="3">
    <citation type="submission" date="2020-12" db="UniProtKB">
        <authorList>
            <consortium name="WormBaseParasite"/>
        </authorList>
    </citation>
    <scope>IDENTIFICATION</scope>
</reference>
<accession>A0A090KXA7</accession>
<dbReference type="AlphaFoldDB" id="A0A090KXA7"/>
<evidence type="ECO:0000313" key="2">
    <source>
        <dbReference type="Proteomes" id="UP000035682"/>
    </source>
</evidence>
<dbReference type="GeneID" id="36385325"/>
<dbReference type="EMBL" id="LN609399">
    <property type="protein sequence ID" value="CEF60512.1"/>
    <property type="molecule type" value="Genomic_DNA"/>
</dbReference>
<protein>
    <submittedName>
        <fullName evidence="1 3">Uncharacterized protein</fullName>
    </submittedName>
</protein>
<proteinExistence type="predicted"/>
<sequence>MKRFSMKYFIAASILFTVLFVVTLEQIIVISPWYNLRASGTNAMRWATEGATMFGTRRNKTFTVSRVTRAQSRDELDGLIVRKRRRIDFFALTLNCSRMAGCTRELRYIMINYTNGTRLRDVFLL</sequence>
<reference evidence="2" key="2">
    <citation type="submission" date="2014-09" db="EMBL/GenBank/DDBJ databases">
        <authorList>
            <person name="Martin A.A."/>
        </authorList>
    </citation>
    <scope>NUCLEOTIDE SEQUENCE</scope>
    <source>
        <strain evidence="2">ED321</strain>
    </source>
</reference>
<dbReference type="Proteomes" id="UP000035682">
    <property type="component" value="Unplaced"/>
</dbReference>
<organism evidence="1">
    <name type="scientific">Strongyloides ratti</name>
    <name type="common">Parasitic roundworm</name>
    <dbReference type="NCBI Taxonomy" id="34506"/>
    <lineage>
        <taxon>Eukaryota</taxon>
        <taxon>Metazoa</taxon>
        <taxon>Ecdysozoa</taxon>
        <taxon>Nematoda</taxon>
        <taxon>Chromadorea</taxon>
        <taxon>Rhabditida</taxon>
        <taxon>Tylenchina</taxon>
        <taxon>Panagrolaimomorpha</taxon>
        <taxon>Strongyloidoidea</taxon>
        <taxon>Strongyloididae</taxon>
        <taxon>Strongyloides</taxon>
    </lineage>
</organism>
<reference evidence="1" key="1">
    <citation type="submission" date="2014-09" db="EMBL/GenBank/DDBJ databases">
        <authorList>
            <person name="Aslett A.Martin."/>
        </authorList>
    </citation>
    <scope>NUCLEOTIDE SEQUENCE</scope>
    <source>
        <strain evidence="1">ED321 Heterogonic</strain>
    </source>
</reference>
<gene>
    <name evidence="1 3 4" type="ORF">SRAE_X000225000</name>
</gene>
<dbReference type="WBParaSite" id="SRAE_X000225000.1">
    <property type="protein sequence ID" value="SRAE_X000225000.1"/>
    <property type="gene ID" value="WBGene00267831"/>
</dbReference>
<dbReference type="CTD" id="36385325"/>
<dbReference type="WormBase" id="SRAE_X000225000">
    <property type="protein sequence ID" value="SRP06342"/>
    <property type="gene ID" value="WBGene00267831"/>
</dbReference>
<name>A0A090KXA7_STRRB</name>
<evidence type="ECO:0000313" key="4">
    <source>
        <dbReference type="WormBase" id="SRAE_X000225000"/>
    </source>
</evidence>
<evidence type="ECO:0000313" key="1">
    <source>
        <dbReference type="EMBL" id="CEF60512.1"/>
    </source>
</evidence>
<dbReference type="RefSeq" id="XP_024499721.1">
    <property type="nucleotide sequence ID" value="XM_024645438.1"/>
</dbReference>
<evidence type="ECO:0000313" key="3">
    <source>
        <dbReference type="WBParaSite" id="SRAE_X000225000.1"/>
    </source>
</evidence>
<keyword evidence="2" id="KW-1185">Reference proteome</keyword>